<dbReference type="InterPro" id="IPR036236">
    <property type="entry name" value="Znf_C2H2_sf"/>
</dbReference>
<dbReference type="InterPro" id="IPR001584">
    <property type="entry name" value="Integrase_cat-core"/>
</dbReference>
<evidence type="ECO:0000259" key="5">
    <source>
        <dbReference type="PROSITE" id="PS50013"/>
    </source>
</evidence>
<proteinExistence type="predicted"/>
<feature type="domain" description="Chromo" evidence="5">
    <location>
        <begin position="1545"/>
        <end position="1582"/>
    </location>
</feature>
<dbReference type="PANTHER" id="PTHR37984:SF5">
    <property type="entry name" value="PROTEIN NYNRIN-LIKE"/>
    <property type="match status" value="1"/>
</dbReference>
<keyword evidence="3" id="KW-0479">Metal-binding</keyword>
<dbReference type="InterPro" id="IPR050951">
    <property type="entry name" value="Retrovirus_Pol_polyprotein"/>
</dbReference>
<comment type="subcellular location">
    <subcellularLocation>
        <location evidence="1">Nucleus</location>
    </subcellularLocation>
</comment>
<dbReference type="SUPFAM" id="SSF54160">
    <property type="entry name" value="Chromo domain-like"/>
    <property type="match status" value="1"/>
</dbReference>
<dbReference type="GO" id="GO:0005634">
    <property type="term" value="C:nucleus"/>
    <property type="evidence" value="ECO:0007669"/>
    <property type="project" value="UniProtKB-SubCell"/>
</dbReference>
<evidence type="ECO:0000256" key="1">
    <source>
        <dbReference type="ARBA" id="ARBA00004123"/>
    </source>
</evidence>
<dbReference type="Gene3D" id="3.30.160.60">
    <property type="entry name" value="Classic Zinc Finger"/>
    <property type="match status" value="3"/>
</dbReference>
<dbReference type="InterPro" id="IPR023780">
    <property type="entry name" value="Chromo_domain"/>
</dbReference>
<dbReference type="InterPro" id="IPR023779">
    <property type="entry name" value="Chromodomain_CS"/>
</dbReference>
<dbReference type="SMART" id="SM00298">
    <property type="entry name" value="CHROMO"/>
    <property type="match status" value="1"/>
</dbReference>
<evidence type="ECO:0000259" key="7">
    <source>
        <dbReference type="PROSITE" id="PS50994"/>
    </source>
</evidence>
<evidence type="ECO:0000256" key="4">
    <source>
        <dbReference type="SAM" id="MobiDB-lite"/>
    </source>
</evidence>
<dbReference type="InterPro" id="IPR036397">
    <property type="entry name" value="RNaseH_sf"/>
</dbReference>
<dbReference type="SMART" id="SM00355">
    <property type="entry name" value="ZnF_C2H2"/>
    <property type="match status" value="6"/>
</dbReference>
<dbReference type="FunFam" id="3.30.420.10:FF:000032">
    <property type="entry name" value="Retrovirus-related Pol polyprotein from transposon 297-like Protein"/>
    <property type="match status" value="1"/>
</dbReference>
<feature type="compositionally biased region" description="Polar residues" evidence="4">
    <location>
        <begin position="1522"/>
        <end position="1531"/>
    </location>
</feature>
<feature type="domain" description="C2H2-type" evidence="6">
    <location>
        <begin position="383"/>
        <end position="411"/>
    </location>
</feature>
<dbReference type="FunFam" id="1.10.340.70:FF:000001">
    <property type="entry name" value="Retrovirus-related Pol polyprotein from transposon gypsy-like Protein"/>
    <property type="match status" value="1"/>
</dbReference>
<dbReference type="PROSITE" id="PS50013">
    <property type="entry name" value="CHROMO_2"/>
    <property type="match status" value="1"/>
</dbReference>
<dbReference type="Pfam" id="PF00385">
    <property type="entry name" value="Chromo"/>
    <property type="match status" value="1"/>
</dbReference>
<dbReference type="Pfam" id="PF17921">
    <property type="entry name" value="Integrase_H2C2"/>
    <property type="match status" value="1"/>
</dbReference>
<dbReference type="InterPro" id="IPR013087">
    <property type="entry name" value="Znf_C2H2_type"/>
</dbReference>
<dbReference type="Gene3D" id="2.40.50.40">
    <property type="match status" value="1"/>
</dbReference>
<dbReference type="PROSITE" id="PS50994">
    <property type="entry name" value="INTEGRASE"/>
    <property type="match status" value="1"/>
</dbReference>
<protein>
    <submittedName>
        <fullName evidence="8">Uncharacterized protein</fullName>
    </submittedName>
</protein>
<feature type="domain" description="Integrase catalytic" evidence="7">
    <location>
        <begin position="1203"/>
        <end position="1369"/>
    </location>
</feature>
<dbReference type="Gene3D" id="1.10.340.70">
    <property type="match status" value="1"/>
</dbReference>
<dbReference type="EMBL" id="CAJPWZ010002718">
    <property type="protein sequence ID" value="CAG2243866.1"/>
    <property type="molecule type" value="Genomic_DNA"/>
</dbReference>
<keyword evidence="9" id="KW-1185">Reference proteome</keyword>
<reference evidence="8" key="1">
    <citation type="submission" date="2021-03" db="EMBL/GenBank/DDBJ databases">
        <authorList>
            <person name="Bekaert M."/>
        </authorList>
    </citation>
    <scope>NUCLEOTIDE SEQUENCE</scope>
</reference>
<dbReference type="InterPro" id="IPR000953">
    <property type="entry name" value="Chromo/chromo_shadow_dom"/>
</dbReference>
<feature type="domain" description="C2H2-type" evidence="6">
    <location>
        <begin position="963"/>
        <end position="990"/>
    </location>
</feature>
<evidence type="ECO:0000259" key="6">
    <source>
        <dbReference type="PROSITE" id="PS50157"/>
    </source>
</evidence>
<name>A0A8S3UK67_MYTED</name>
<evidence type="ECO:0000256" key="3">
    <source>
        <dbReference type="PROSITE-ProRule" id="PRU00042"/>
    </source>
</evidence>
<dbReference type="PROSITE" id="PS00028">
    <property type="entry name" value="ZINC_FINGER_C2H2_1"/>
    <property type="match status" value="3"/>
</dbReference>
<dbReference type="GO" id="GO:0015074">
    <property type="term" value="P:DNA integration"/>
    <property type="evidence" value="ECO:0007669"/>
    <property type="project" value="InterPro"/>
</dbReference>
<dbReference type="SUPFAM" id="SSF53098">
    <property type="entry name" value="Ribonuclease H-like"/>
    <property type="match status" value="1"/>
</dbReference>
<dbReference type="InterPro" id="IPR012337">
    <property type="entry name" value="RNaseH-like_sf"/>
</dbReference>
<dbReference type="Gene3D" id="3.30.420.10">
    <property type="entry name" value="Ribonuclease H-like superfamily/Ribonuclease H"/>
    <property type="match status" value="1"/>
</dbReference>
<feature type="compositionally biased region" description="Acidic residues" evidence="4">
    <location>
        <begin position="1488"/>
        <end position="1511"/>
    </location>
</feature>
<keyword evidence="2" id="KW-0539">Nucleus</keyword>
<dbReference type="OrthoDB" id="6127092at2759"/>
<feature type="compositionally biased region" description="Acidic residues" evidence="4">
    <location>
        <begin position="318"/>
        <end position="330"/>
    </location>
</feature>
<dbReference type="PROSITE" id="PS50157">
    <property type="entry name" value="ZINC_FINGER_C2H2_2"/>
    <property type="match status" value="2"/>
</dbReference>
<feature type="region of interest" description="Disordered" evidence="4">
    <location>
        <begin position="1475"/>
        <end position="1540"/>
    </location>
</feature>
<feature type="compositionally biased region" description="Basic residues" evidence="4">
    <location>
        <begin position="287"/>
        <end position="296"/>
    </location>
</feature>
<sequence length="1607" mass="184423">MEAPSVESSSNLTEFVENLCVICGFLFIQKETKSDGIVITNKFLHRKLKLTSERFCEIEKVVGNLKRKKKDDNGVCRQCYRAVERVLRLEKEAKKTRARLLKSIETVEQSTKYVHIAAKPSSIHNCDQNVSKKADITETVGCSLGLEQADNTETCGRSLRLEQADHIDNVVCSLGLEKADNIDNNSCSLGLEQADNIQTVGHSLELDQQADNIDNVGRSLGLEQADNMYTETVSCSLGLEQADTCSSETVGCSLGPRSGTDDSNQTFISKSRKRKRKVDIRPNNTRTNRKKDKKVKSVLAKNLTNQDSNQDVTCSQDTVDDDDDEDDDDSNPTMYLVKTGLPKGADEIPKNNYQFVRSDFEHNYSKNAKVLPWVQGKQFVCPYCCTDKTGRSFDTEYELNMHKITHTGTMPQICQSCWKCFGTKEELFKHNFMVHNDLYRKQIEAQKNKYYRKIIPVEEGTSLQAIVSMDKFKESQTQNKLQVFSGDRETIEIHINEESAGSSKINPLIQDAVDLIDKSPAQLETVNPSFDKDASENYIKIEPESPTSYHLNQDAVHNNEGQQRPIEDFSCNYNAIESQVEETSGLPTMHPLNQDAVHNREGYEAYKLSYDHKLIEPQSPTSLNLHENGKHNNDVLKKHLKMQKLSNPNSIEFCIKKKPESYKIYPIKLVAVHPSGNDKLQTELKTKKLSSRYNRIETQIEEAPEIHSVHPLKQDAVHNNEGQKTPGETQKRSELNTVYPVELVAVHTNGGLPSVHPLNQDAVHMKEGFQTHLETQKVVSDHDTIEVHIKEEPAWPEFHVIDQNAVHINEGLQKHQEIKNLSCDPNTKESVTMEETELPTMHSSKGDAMHNHDRIQKHLELHKLSLNHNQDNTIGFCIKEEPGIPTIHPLEQDAEAIPEASQLQAQASATIFEQLQKEPLISHMDCLSQTEDSNHGNLHICSICNKEFKCLKGLQWHLCKKTYTCEICNAQFVADFLLQKHIEKHSNQKIFLCGICKAPFDAKIDRENHAKLVHGKRKKFHCKKCSIDFPNKYSRKKHNRNIIRVKASNFTELDPYAFICEITTSPKEKEENDQRTDENFKDVIKYILDKELPDKTRQARKTVIESQDYIIDEDVLFHLYYPKGKGHRADRIVKRLAVPLTLRDDILKSYHDSLLGGHNGIERTYHTIRYKYYWPGMYNDIQQYVQTCMQCQRAKPDAHKRPTPLQPLPVLDVFRRVHMDILGPFRKSSGDYTHVLLIVDSFTKFMEILPMKNTGAKDVADLFYNQWICRYSAPDAILTDKGQNFMSNILKEVCNIFEIQKINTSSYRPQTNSTCERNNKTIAEKLRTCIDANQLNWPEKLPSIAHAMNTSVCTESTQYTPYFLVFGRECRTPIDTVLTEPSKVGPAAKQYIDKVHEHLVLARAIARENALEAQKKYKAQHDKRAREISYNIRDKVWLDTKKNGIKGKSTYRLWRCSDDVPIKGLINVNRLKKFYDPQDRPTNNVDVPTDDEMSDDDDNEEEIVEDDDEIIQTDTQQESNDHTQNNTQVQRHTNDDRKNDDSDLYLVERIVKAKRINNKMHYYIKWLGFGSTSNSWEPEENIPPELRHEFEVGMDQAKRIKSRTTMR</sequence>
<dbReference type="GO" id="GO:0003676">
    <property type="term" value="F:nucleic acid binding"/>
    <property type="evidence" value="ECO:0007669"/>
    <property type="project" value="InterPro"/>
</dbReference>
<dbReference type="GO" id="GO:0008270">
    <property type="term" value="F:zinc ion binding"/>
    <property type="evidence" value="ECO:0007669"/>
    <property type="project" value="UniProtKB-KW"/>
</dbReference>
<organism evidence="8 9">
    <name type="scientific">Mytilus edulis</name>
    <name type="common">Blue mussel</name>
    <dbReference type="NCBI Taxonomy" id="6550"/>
    <lineage>
        <taxon>Eukaryota</taxon>
        <taxon>Metazoa</taxon>
        <taxon>Spiralia</taxon>
        <taxon>Lophotrochozoa</taxon>
        <taxon>Mollusca</taxon>
        <taxon>Bivalvia</taxon>
        <taxon>Autobranchia</taxon>
        <taxon>Pteriomorphia</taxon>
        <taxon>Mytilida</taxon>
        <taxon>Mytiloidea</taxon>
        <taxon>Mytilidae</taxon>
        <taxon>Mytilinae</taxon>
        <taxon>Mytilus</taxon>
    </lineage>
</organism>
<dbReference type="PANTHER" id="PTHR37984">
    <property type="entry name" value="PROTEIN CBG26694"/>
    <property type="match status" value="1"/>
</dbReference>
<evidence type="ECO:0000313" key="8">
    <source>
        <dbReference type="EMBL" id="CAG2243866.1"/>
    </source>
</evidence>
<dbReference type="PROSITE" id="PS00598">
    <property type="entry name" value="CHROMO_1"/>
    <property type="match status" value="1"/>
</dbReference>
<keyword evidence="3" id="KW-0863">Zinc-finger</keyword>
<keyword evidence="3" id="KW-0862">Zinc</keyword>
<feature type="region of interest" description="Disordered" evidence="4">
    <location>
        <begin position="251"/>
        <end position="332"/>
    </location>
</feature>
<dbReference type="Proteomes" id="UP000683360">
    <property type="component" value="Unassembled WGS sequence"/>
</dbReference>
<dbReference type="InterPro" id="IPR016197">
    <property type="entry name" value="Chromo-like_dom_sf"/>
</dbReference>
<dbReference type="InterPro" id="IPR041588">
    <property type="entry name" value="Integrase_H2C2"/>
</dbReference>
<evidence type="ECO:0000313" key="9">
    <source>
        <dbReference type="Proteomes" id="UP000683360"/>
    </source>
</evidence>
<evidence type="ECO:0000256" key="2">
    <source>
        <dbReference type="ARBA" id="ARBA00023242"/>
    </source>
</evidence>
<dbReference type="CDD" id="cd00024">
    <property type="entry name" value="CD_CSD"/>
    <property type="match status" value="1"/>
</dbReference>
<comment type="caution">
    <text evidence="8">The sequence shown here is derived from an EMBL/GenBank/DDBJ whole genome shotgun (WGS) entry which is preliminary data.</text>
</comment>
<accession>A0A8S3UK67</accession>
<gene>
    <name evidence="8" type="ORF">MEDL_55951</name>
</gene>
<dbReference type="SUPFAM" id="SSF57667">
    <property type="entry name" value="beta-beta-alpha zinc fingers"/>
    <property type="match status" value="2"/>
</dbReference>